<evidence type="ECO:0000313" key="4">
    <source>
        <dbReference type="EMBL" id="CAA9323703.1"/>
    </source>
</evidence>
<dbReference type="Pfam" id="PF01557">
    <property type="entry name" value="FAA_hydrolase"/>
    <property type="match status" value="1"/>
</dbReference>
<protein>
    <submittedName>
        <fullName evidence="4">Fumarylacetoacetate hydrolase family protein</fullName>
    </submittedName>
</protein>
<dbReference type="PANTHER" id="PTHR11820">
    <property type="entry name" value="ACYLPYRUVASE"/>
    <property type="match status" value="1"/>
</dbReference>
<dbReference type="AlphaFoldDB" id="A0A6J4L5U3"/>
<dbReference type="Pfam" id="PF10370">
    <property type="entry name" value="Rv2993c-like_N"/>
    <property type="match status" value="1"/>
</dbReference>
<name>A0A6J4L5U3_9ACTN</name>
<dbReference type="GO" id="GO:0018773">
    <property type="term" value="F:acetylpyruvate hydrolase activity"/>
    <property type="evidence" value="ECO:0007669"/>
    <property type="project" value="TreeGrafter"/>
</dbReference>
<dbReference type="InterPro" id="IPR036663">
    <property type="entry name" value="Fumarylacetoacetase_C_sf"/>
</dbReference>
<evidence type="ECO:0000259" key="2">
    <source>
        <dbReference type="Pfam" id="PF01557"/>
    </source>
</evidence>
<sequence length="264" mass="27867">MRIARFAHSGEISYGLVQGGGDDPAELMIATLQGHPLFDPTPTGEVLPLPQVRLLAPTQPINVVCIGKNYADHVREMGGLTDAAKDPGVPTVFLKPATSVVGPGDPVRLPAGVGRVDHEGELAVVIGKPARDLTTANALDHVWGYTAANDVTAREQQKSDGQWTRGKGHDTFCPLGPWLETDLDPSDLRVRCEVDEVLRQDGNTRDLIHDVPSVLAFVTSFMTLLPGDVVLTGTPAGVGPLEPGSTVSVDVEGVGTLVNPVVAR</sequence>
<evidence type="ECO:0000256" key="1">
    <source>
        <dbReference type="ARBA" id="ARBA00022723"/>
    </source>
</evidence>
<feature type="domain" description="Rv2993c-like N-terminal" evidence="3">
    <location>
        <begin position="1"/>
        <end position="57"/>
    </location>
</feature>
<reference evidence="4" key="1">
    <citation type="submission" date="2020-02" db="EMBL/GenBank/DDBJ databases">
        <authorList>
            <person name="Meier V. D."/>
        </authorList>
    </citation>
    <scope>NUCLEOTIDE SEQUENCE</scope>
    <source>
        <strain evidence="4">AVDCRST_MAG16</strain>
    </source>
</reference>
<proteinExistence type="predicted"/>
<organism evidence="4">
    <name type="scientific">uncultured Frankineae bacterium</name>
    <dbReference type="NCBI Taxonomy" id="437475"/>
    <lineage>
        <taxon>Bacteria</taxon>
        <taxon>Bacillati</taxon>
        <taxon>Actinomycetota</taxon>
        <taxon>Actinomycetes</taxon>
        <taxon>Frankiales</taxon>
        <taxon>environmental samples</taxon>
    </lineage>
</organism>
<dbReference type="Gene3D" id="2.30.30.370">
    <property type="entry name" value="FAH"/>
    <property type="match status" value="1"/>
</dbReference>
<dbReference type="GO" id="GO:0016853">
    <property type="term" value="F:isomerase activity"/>
    <property type="evidence" value="ECO:0007669"/>
    <property type="project" value="UniProtKB-ARBA"/>
</dbReference>
<keyword evidence="4" id="KW-0378">Hydrolase</keyword>
<keyword evidence="1" id="KW-0479">Metal-binding</keyword>
<dbReference type="GO" id="GO:0046872">
    <property type="term" value="F:metal ion binding"/>
    <property type="evidence" value="ECO:0007669"/>
    <property type="project" value="UniProtKB-KW"/>
</dbReference>
<dbReference type="Gene3D" id="3.90.850.10">
    <property type="entry name" value="Fumarylacetoacetase-like, C-terminal domain"/>
    <property type="match status" value="1"/>
</dbReference>
<gene>
    <name evidence="4" type="ORF">AVDCRST_MAG16-931</name>
</gene>
<dbReference type="EMBL" id="CADCUE010000075">
    <property type="protein sequence ID" value="CAA9323703.1"/>
    <property type="molecule type" value="Genomic_DNA"/>
</dbReference>
<accession>A0A6J4L5U3</accession>
<dbReference type="GO" id="GO:0019752">
    <property type="term" value="P:carboxylic acid metabolic process"/>
    <property type="evidence" value="ECO:0007669"/>
    <property type="project" value="UniProtKB-ARBA"/>
</dbReference>
<dbReference type="InterPro" id="IPR018833">
    <property type="entry name" value="Rv2993c-like_N"/>
</dbReference>
<dbReference type="FunFam" id="3.90.850.10:FF:000002">
    <property type="entry name" value="2-hydroxyhepta-2,4-diene-1,7-dioate isomerase"/>
    <property type="match status" value="1"/>
</dbReference>
<feature type="domain" description="Fumarylacetoacetase-like C-terminal" evidence="2">
    <location>
        <begin position="63"/>
        <end position="262"/>
    </location>
</feature>
<dbReference type="InterPro" id="IPR011234">
    <property type="entry name" value="Fumarylacetoacetase-like_C"/>
</dbReference>
<dbReference type="PANTHER" id="PTHR11820:SF7">
    <property type="entry name" value="ACYLPYRUVASE FAHD1, MITOCHONDRIAL"/>
    <property type="match status" value="1"/>
</dbReference>
<evidence type="ECO:0000259" key="3">
    <source>
        <dbReference type="Pfam" id="PF10370"/>
    </source>
</evidence>
<dbReference type="SUPFAM" id="SSF56529">
    <property type="entry name" value="FAH"/>
    <property type="match status" value="1"/>
</dbReference>